<feature type="domain" description="Polymerase nucleotidyl transferase" evidence="1">
    <location>
        <begin position="11"/>
        <end position="78"/>
    </location>
</feature>
<dbReference type="HOGENOM" id="CLU_131320_0_0_2"/>
<dbReference type="GO" id="GO:0016779">
    <property type="term" value="F:nucleotidyltransferase activity"/>
    <property type="evidence" value="ECO:0007669"/>
    <property type="project" value="InterPro"/>
</dbReference>
<dbReference type="PANTHER" id="PTHR33933">
    <property type="entry name" value="NUCLEOTIDYLTRANSFERASE"/>
    <property type="match status" value="1"/>
</dbReference>
<dbReference type="AlphaFoldDB" id="A0A0F7IH32"/>
<reference evidence="2 3" key="1">
    <citation type="submission" date="2015-04" db="EMBL/GenBank/DDBJ databases">
        <title>The complete genome sequence of the hyperthermophilic, obligate iron-reducing archaeon Geoglobus ahangari strain 234T.</title>
        <authorList>
            <person name="Manzella M.P."/>
            <person name="Holmes D.E."/>
            <person name="Rocheleau J.M."/>
            <person name="Chung A."/>
            <person name="Reguera G."/>
            <person name="Kashefi K."/>
        </authorList>
    </citation>
    <scope>NUCLEOTIDE SEQUENCE [LARGE SCALE GENOMIC DNA]</scope>
    <source>
        <strain evidence="2 3">234</strain>
    </source>
</reference>
<dbReference type="SUPFAM" id="SSF81301">
    <property type="entry name" value="Nucleotidyltransferase"/>
    <property type="match status" value="1"/>
</dbReference>
<proteinExistence type="predicted"/>
<sequence length="165" mass="19519">MLKIMVHEELIERLVDTLKEKYGDRLISVVLFGSVARGEARNDSDIDIIVVVDDLPRSRFERQKEFLEVEERLESIFERLLESGYLVDISPILRTPDEIIRLPPVLLDVVEDGIILYDRDDFFKGVLKRLKKRLKELGSKRVRMGKRWYWVLKPDYKFGEVIKIE</sequence>
<organism evidence="2 3">
    <name type="scientific">Geoglobus ahangari</name>
    <dbReference type="NCBI Taxonomy" id="113653"/>
    <lineage>
        <taxon>Archaea</taxon>
        <taxon>Methanobacteriati</taxon>
        <taxon>Methanobacteriota</taxon>
        <taxon>Archaeoglobi</taxon>
        <taxon>Archaeoglobales</taxon>
        <taxon>Archaeoglobaceae</taxon>
        <taxon>Geoglobus</taxon>
    </lineage>
</organism>
<protein>
    <submittedName>
        <fullName evidence="2">Putative nucleotidyltransferase</fullName>
    </submittedName>
</protein>
<dbReference type="InterPro" id="IPR043519">
    <property type="entry name" value="NT_sf"/>
</dbReference>
<name>A0A0F7IH32_9EURY</name>
<dbReference type="InterPro" id="IPR052548">
    <property type="entry name" value="Type_VII_TA_antitoxin"/>
</dbReference>
<dbReference type="Pfam" id="PF01909">
    <property type="entry name" value="NTP_transf_2"/>
    <property type="match status" value="1"/>
</dbReference>
<dbReference type="STRING" id="113653.GAH_01433"/>
<dbReference type="Gene3D" id="3.30.460.10">
    <property type="entry name" value="Beta Polymerase, domain 2"/>
    <property type="match status" value="1"/>
</dbReference>
<evidence type="ECO:0000259" key="1">
    <source>
        <dbReference type="Pfam" id="PF01909"/>
    </source>
</evidence>
<accession>A0A0F7IH32</accession>
<dbReference type="EMBL" id="CP011267">
    <property type="protein sequence ID" value="AKG91275.1"/>
    <property type="molecule type" value="Genomic_DNA"/>
</dbReference>
<evidence type="ECO:0000313" key="3">
    <source>
        <dbReference type="Proteomes" id="UP000034723"/>
    </source>
</evidence>
<dbReference type="PANTHER" id="PTHR33933:SF1">
    <property type="entry name" value="PROTEIN ADENYLYLTRANSFERASE MNTA-RELATED"/>
    <property type="match status" value="1"/>
</dbReference>
<dbReference type="KEGG" id="gah:GAH_01433"/>
<dbReference type="Proteomes" id="UP000034723">
    <property type="component" value="Chromosome"/>
</dbReference>
<dbReference type="InterPro" id="IPR002934">
    <property type="entry name" value="Polymerase_NTP_transf_dom"/>
</dbReference>
<keyword evidence="2" id="KW-0808">Transferase</keyword>
<gene>
    <name evidence="2" type="ORF">GAH_01433</name>
</gene>
<dbReference type="InParanoid" id="A0A0F7IH32"/>
<keyword evidence="3" id="KW-1185">Reference proteome</keyword>
<evidence type="ECO:0000313" key="2">
    <source>
        <dbReference type="EMBL" id="AKG91275.1"/>
    </source>
</evidence>
<dbReference type="CDD" id="cd05403">
    <property type="entry name" value="NT_KNTase_like"/>
    <property type="match status" value="1"/>
</dbReference>